<dbReference type="AlphaFoldDB" id="A0A0A0F3G0"/>
<dbReference type="STRING" id="913325.N799_06320"/>
<organism evidence="2 3">
    <name type="scientific">Lysobacter arseniciresistens ZS79</name>
    <dbReference type="NCBI Taxonomy" id="913325"/>
    <lineage>
        <taxon>Bacteria</taxon>
        <taxon>Pseudomonadati</taxon>
        <taxon>Pseudomonadota</taxon>
        <taxon>Gammaproteobacteria</taxon>
        <taxon>Lysobacterales</taxon>
        <taxon>Lysobacteraceae</taxon>
        <taxon>Novilysobacter</taxon>
    </lineage>
</organism>
<feature type="signal peptide" evidence="1">
    <location>
        <begin position="1"/>
        <end position="26"/>
    </location>
</feature>
<dbReference type="InterPro" id="IPR048034">
    <property type="entry name" value="CopL-like"/>
</dbReference>
<gene>
    <name evidence="2" type="ORF">N799_06320</name>
</gene>
<dbReference type="eggNOG" id="ENOG5031BDE">
    <property type="taxonomic scope" value="Bacteria"/>
</dbReference>
<dbReference type="EMBL" id="AVPT01000016">
    <property type="protein sequence ID" value="KGM55932.1"/>
    <property type="molecule type" value="Genomic_DNA"/>
</dbReference>
<comment type="caution">
    <text evidence="2">The sequence shown here is derived from an EMBL/GenBank/DDBJ whole genome shotgun (WGS) entry which is preliminary data.</text>
</comment>
<dbReference type="Proteomes" id="UP000029989">
    <property type="component" value="Unassembled WGS sequence"/>
</dbReference>
<sequence>MTAFSILLRLLLSITLILNGSGAAMAHAGMTMAHAQHGAEAASTHDQPARVHIQASAAPDCHHMRAMPPAKADAPLALTSASDTTDGSTNCCQSADCRSGCTQHCAAAIAIAAIQDALIPRTGLLRPIQTGHVAPALPHLIRPPIG</sequence>
<dbReference type="RefSeq" id="WP_036211323.1">
    <property type="nucleotide sequence ID" value="NZ_AVPT01000016.1"/>
</dbReference>
<feature type="chain" id="PRO_5001962825" description="CopL family metal-binding regulatory protein" evidence="1">
    <location>
        <begin position="27"/>
        <end position="146"/>
    </location>
</feature>
<accession>A0A0A0F3G0</accession>
<name>A0A0A0F3G0_9GAMM</name>
<keyword evidence="1" id="KW-0732">Signal</keyword>
<evidence type="ECO:0000256" key="1">
    <source>
        <dbReference type="SAM" id="SignalP"/>
    </source>
</evidence>
<evidence type="ECO:0000313" key="3">
    <source>
        <dbReference type="Proteomes" id="UP000029989"/>
    </source>
</evidence>
<reference evidence="2 3" key="1">
    <citation type="journal article" date="2015" name="Stand. Genomic Sci.">
        <title>Genomic information of the arsenic-resistant bacterium Lysobacter arseniciresistens type strain ZS79(T) and comparison of Lysobacter draft genomes.</title>
        <authorList>
            <person name="Liu L."/>
            <person name="Zhang S."/>
            <person name="Luo M."/>
            <person name="Wang G."/>
        </authorList>
    </citation>
    <scope>NUCLEOTIDE SEQUENCE [LARGE SCALE GENOMIC DNA]</scope>
    <source>
        <strain evidence="2 3">ZS79</strain>
    </source>
</reference>
<evidence type="ECO:0008006" key="4">
    <source>
        <dbReference type="Google" id="ProtNLM"/>
    </source>
</evidence>
<evidence type="ECO:0000313" key="2">
    <source>
        <dbReference type="EMBL" id="KGM55932.1"/>
    </source>
</evidence>
<keyword evidence="3" id="KW-1185">Reference proteome</keyword>
<proteinExistence type="predicted"/>
<dbReference type="NCBIfam" id="NF033807">
    <property type="entry name" value="CopL_fam"/>
    <property type="match status" value="1"/>
</dbReference>
<protein>
    <recommendedName>
        <fullName evidence="4">CopL family metal-binding regulatory protein</fullName>
    </recommendedName>
</protein>